<evidence type="ECO:0000313" key="1">
    <source>
        <dbReference type="Proteomes" id="UP000887565"/>
    </source>
</evidence>
<dbReference type="Proteomes" id="UP000887565">
    <property type="component" value="Unplaced"/>
</dbReference>
<reference evidence="2" key="1">
    <citation type="submission" date="2022-11" db="UniProtKB">
        <authorList>
            <consortium name="WormBaseParasite"/>
        </authorList>
    </citation>
    <scope>IDENTIFICATION</scope>
</reference>
<name>A0A915KPF7_ROMCU</name>
<keyword evidence="1" id="KW-1185">Reference proteome</keyword>
<protein>
    <submittedName>
        <fullName evidence="2">Uncharacterized protein</fullName>
    </submittedName>
</protein>
<sequence length="153" mass="17618">MKQQLEEEEDEQYALINEMQRRMETDPDLLREYEALGSYLSSDLSEAEPMATQMSYAPQFTRNDPLQEPAMFTGDIGLQHIKLFPYLFNSTNQVNTSGVANDISPILYYFWPSTFEEGHRIKADIQQHLQRLKVDEELVKQITGDGPNPSALQ</sequence>
<proteinExistence type="predicted"/>
<accession>A0A915KPF7</accession>
<dbReference type="AlphaFoldDB" id="A0A915KPF7"/>
<evidence type="ECO:0000313" key="2">
    <source>
        <dbReference type="WBParaSite" id="nRc.2.0.1.t40671-RA"/>
    </source>
</evidence>
<dbReference type="WBParaSite" id="nRc.2.0.1.t40671-RA">
    <property type="protein sequence ID" value="nRc.2.0.1.t40671-RA"/>
    <property type="gene ID" value="nRc.2.0.1.g40671"/>
</dbReference>
<organism evidence="1 2">
    <name type="scientific">Romanomermis culicivorax</name>
    <name type="common">Nematode worm</name>
    <dbReference type="NCBI Taxonomy" id="13658"/>
    <lineage>
        <taxon>Eukaryota</taxon>
        <taxon>Metazoa</taxon>
        <taxon>Ecdysozoa</taxon>
        <taxon>Nematoda</taxon>
        <taxon>Enoplea</taxon>
        <taxon>Dorylaimia</taxon>
        <taxon>Mermithida</taxon>
        <taxon>Mermithoidea</taxon>
        <taxon>Mermithidae</taxon>
        <taxon>Romanomermis</taxon>
    </lineage>
</organism>